<gene>
    <name evidence="2" type="primary">phaP</name>
    <name evidence="2" type="ORF">GO499_00235</name>
</gene>
<dbReference type="InterPro" id="IPR010127">
    <property type="entry name" value="Phasin_subfam-1"/>
</dbReference>
<dbReference type="KEGG" id="amaq:GO499_00235"/>
<dbReference type="AlphaFoldDB" id="A0A6P1SSR1"/>
<evidence type="ECO:0000259" key="1">
    <source>
        <dbReference type="Pfam" id="PF09361"/>
    </source>
</evidence>
<feature type="domain" description="Phasin" evidence="1">
    <location>
        <begin position="40"/>
        <end position="137"/>
    </location>
</feature>
<sequence>MVDFSKLTVSPEMMKEFLEKSDFTKHFSGLDMKSLDPQTLFDAQKKNMDAMMAANAAAANGFQDLYRKQLQIFEDTIAQAREQVATMTSGMPDAKKATAQSEVMKAAFQKALANMQELAETAQSANEEAYKAISERVGDSVKELQDIMNKIK</sequence>
<dbReference type="NCBIfam" id="TIGR01841">
    <property type="entry name" value="phasin"/>
    <property type="match status" value="1"/>
</dbReference>
<proteinExistence type="predicted"/>
<organism evidence="2 3">
    <name type="scientific">Algicella marina</name>
    <dbReference type="NCBI Taxonomy" id="2683284"/>
    <lineage>
        <taxon>Bacteria</taxon>
        <taxon>Pseudomonadati</taxon>
        <taxon>Pseudomonadota</taxon>
        <taxon>Alphaproteobacteria</taxon>
        <taxon>Rhodobacterales</taxon>
        <taxon>Paracoccaceae</taxon>
        <taxon>Algicella</taxon>
    </lineage>
</organism>
<dbReference type="EMBL" id="CP046620">
    <property type="protein sequence ID" value="QHQ33714.1"/>
    <property type="molecule type" value="Genomic_DNA"/>
</dbReference>
<protein>
    <submittedName>
        <fullName evidence="2">TIGR01841 family phasin</fullName>
    </submittedName>
</protein>
<dbReference type="Pfam" id="PF09361">
    <property type="entry name" value="Phasin_2"/>
    <property type="match status" value="1"/>
</dbReference>
<dbReference type="InterPro" id="IPR018968">
    <property type="entry name" value="Phasin"/>
</dbReference>
<keyword evidence="3" id="KW-1185">Reference proteome</keyword>
<name>A0A6P1SSR1_9RHOB</name>
<reference evidence="2 3" key="1">
    <citation type="submission" date="2019-12" db="EMBL/GenBank/DDBJ databases">
        <title>Complete genome sequence of Algicella marina strain 9Alg 56(T) isolated from the red alga Tichocarpus crinitus.</title>
        <authorList>
            <person name="Kim S.-G."/>
            <person name="Nedashkovskaya O.I."/>
        </authorList>
    </citation>
    <scope>NUCLEOTIDE SEQUENCE [LARGE SCALE GENOMIC DNA]</scope>
    <source>
        <strain evidence="2 3">9Alg 56</strain>
    </source>
</reference>
<accession>A0A6P1SSR1</accession>
<evidence type="ECO:0000313" key="3">
    <source>
        <dbReference type="Proteomes" id="UP000464495"/>
    </source>
</evidence>
<evidence type="ECO:0000313" key="2">
    <source>
        <dbReference type="EMBL" id="QHQ33714.1"/>
    </source>
</evidence>
<dbReference type="Proteomes" id="UP000464495">
    <property type="component" value="Chromosome"/>
</dbReference>